<organism evidence="1 2">
    <name type="scientific">Pristionchus mayeri</name>
    <dbReference type="NCBI Taxonomy" id="1317129"/>
    <lineage>
        <taxon>Eukaryota</taxon>
        <taxon>Metazoa</taxon>
        <taxon>Ecdysozoa</taxon>
        <taxon>Nematoda</taxon>
        <taxon>Chromadorea</taxon>
        <taxon>Rhabditida</taxon>
        <taxon>Rhabditina</taxon>
        <taxon>Diplogasteromorpha</taxon>
        <taxon>Diplogasteroidea</taxon>
        <taxon>Neodiplogasteridae</taxon>
        <taxon>Pristionchus</taxon>
    </lineage>
</organism>
<evidence type="ECO:0000313" key="1">
    <source>
        <dbReference type="EMBL" id="GMR41835.1"/>
    </source>
</evidence>
<protein>
    <submittedName>
        <fullName evidence="1">Uncharacterized protein</fullName>
    </submittedName>
</protein>
<accession>A0AAN4ZRH3</accession>
<reference evidence="2" key="1">
    <citation type="submission" date="2022-10" db="EMBL/GenBank/DDBJ databases">
        <title>Genome assembly of Pristionchus species.</title>
        <authorList>
            <person name="Yoshida K."/>
            <person name="Sommer R.J."/>
        </authorList>
    </citation>
    <scope>NUCLEOTIDE SEQUENCE [LARGE SCALE GENOMIC DNA]</scope>
    <source>
        <strain evidence="2">RS5460</strain>
    </source>
</reference>
<feature type="non-terminal residue" evidence="1">
    <location>
        <position position="65"/>
    </location>
</feature>
<dbReference type="Proteomes" id="UP001328107">
    <property type="component" value="Unassembled WGS sequence"/>
</dbReference>
<proteinExistence type="predicted"/>
<name>A0AAN4ZRH3_9BILA</name>
<keyword evidence="2" id="KW-1185">Reference proteome</keyword>
<feature type="non-terminal residue" evidence="1">
    <location>
        <position position="1"/>
    </location>
</feature>
<evidence type="ECO:0000313" key="2">
    <source>
        <dbReference type="Proteomes" id="UP001328107"/>
    </source>
</evidence>
<dbReference type="AlphaFoldDB" id="A0AAN4ZRH3"/>
<dbReference type="EMBL" id="BTRK01000003">
    <property type="protein sequence ID" value="GMR41835.1"/>
    <property type="molecule type" value="Genomic_DNA"/>
</dbReference>
<gene>
    <name evidence="1" type="ORF">PMAYCL1PPCAC_12030</name>
</gene>
<comment type="caution">
    <text evidence="1">The sequence shown here is derived from an EMBL/GenBank/DDBJ whole genome shotgun (WGS) entry which is preliminary data.</text>
</comment>
<sequence>TSHVGRIVETVGGLHGNWLGESELSRGRLCVRHSEERVRRPVVQPARNPTVIQPCPLHGSLWRSD</sequence>